<dbReference type="AlphaFoldDB" id="Q5QVJ9"/>
<protein>
    <submittedName>
        <fullName evidence="6">Transcriptional regulator, LysR family</fullName>
    </submittedName>
</protein>
<accession>Q5QVJ9</accession>
<reference evidence="6 7" key="1">
    <citation type="journal article" date="2004" name="Proc. Natl. Acad. Sci. U.S.A.">
        <title>Genome sequence of the deep-sea gamma-proteobacterium Idiomarina loihiensis reveals amino acid fermentation as a source of carbon and energy.</title>
        <authorList>
            <person name="Hou S."/>
            <person name="Saw J.H."/>
            <person name="Lee K.S."/>
            <person name="Freitas T.A."/>
            <person name="Belisle C."/>
            <person name="Kawarabayasi Y."/>
            <person name="Donachie S.P."/>
            <person name="Pikina A."/>
            <person name="Galperin M.Y."/>
            <person name="Koonin E.V."/>
            <person name="Makarova K.S."/>
            <person name="Omelchenko M.V."/>
            <person name="Sorokin A."/>
            <person name="Wolf Y.I."/>
            <person name="Li Q.X."/>
            <person name="Keum Y.S."/>
            <person name="Campbell S."/>
            <person name="Denery J."/>
            <person name="Aizawa S."/>
            <person name="Shibata S."/>
            <person name="Malahoff A."/>
            <person name="Alam M."/>
        </authorList>
    </citation>
    <scope>NUCLEOTIDE SEQUENCE [LARGE SCALE GENOMIC DNA]</scope>
    <source>
        <strain evidence="7">ATCC BAA-735 / DSM 15497 / L2-TR</strain>
    </source>
</reference>
<dbReference type="SUPFAM" id="SSF46785">
    <property type="entry name" value="Winged helix' DNA-binding domain"/>
    <property type="match status" value="1"/>
</dbReference>
<organism evidence="6 7">
    <name type="scientific">Idiomarina loihiensis (strain ATCC BAA-735 / DSM 15497 / L2-TR)</name>
    <dbReference type="NCBI Taxonomy" id="283942"/>
    <lineage>
        <taxon>Bacteria</taxon>
        <taxon>Pseudomonadati</taxon>
        <taxon>Pseudomonadota</taxon>
        <taxon>Gammaproteobacteria</taxon>
        <taxon>Alteromonadales</taxon>
        <taxon>Idiomarinaceae</taxon>
        <taxon>Idiomarina</taxon>
    </lineage>
</organism>
<evidence type="ECO:0000259" key="5">
    <source>
        <dbReference type="PROSITE" id="PS50931"/>
    </source>
</evidence>
<comment type="similarity">
    <text evidence="1">Belongs to the LysR transcriptional regulatory family.</text>
</comment>
<dbReference type="GO" id="GO:0003677">
    <property type="term" value="F:DNA binding"/>
    <property type="evidence" value="ECO:0007669"/>
    <property type="project" value="UniProtKB-KW"/>
</dbReference>
<dbReference type="GO" id="GO:0003700">
    <property type="term" value="F:DNA-binding transcription factor activity"/>
    <property type="evidence" value="ECO:0007669"/>
    <property type="project" value="InterPro"/>
</dbReference>
<dbReference type="OrthoDB" id="6621790at2"/>
<name>Q5QVJ9_IDILO</name>
<keyword evidence="2" id="KW-0805">Transcription regulation</keyword>
<dbReference type="InterPro" id="IPR005119">
    <property type="entry name" value="LysR_subst-bd"/>
</dbReference>
<evidence type="ECO:0000256" key="4">
    <source>
        <dbReference type="ARBA" id="ARBA00023163"/>
    </source>
</evidence>
<evidence type="ECO:0000256" key="1">
    <source>
        <dbReference type="ARBA" id="ARBA00009437"/>
    </source>
</evidence>
<dbReference type="PANTHER" id="PTHR30118">
    <property type="entry name" value="HTH-TYPE TRANSCRIPTIONAL REGULATOR LEUO-RELATED"/>
    <property type="match status" value="1"/>
</dbReference>
<feature type="domain" description="HTH lysR-type" evidence="5">
    <location>
        <begin position="33"/>
        <end position="90"/>
    </location>
</feature>
<dbReference type="Pfam" id="PF03466">
    <property type="entry name" value="LysR_substrate"/>
    <property type="match status" value="1"/>
</dbReference>
<dbReference type="InterPro" id="IPR037402">
    <property type="entry name" value="YidZ_PBP2"/>
</dbReference>
<dbReference type="Gene3D" id="3.40.190.10">
    <property type="entry name" value="Periplasmic binding protein-like II"/>
    <property type="match status" value="2"/>
</dbReference>
<dbReference type="InterPro" id="IPR000847">
    <property type="entry name" value="LysR_HTH_N"/>
</dbReference>
<dbReference type="eggNOG" id="COG0583">
    <property type="taxonomic scope" value="Bacteria"/>
</dbReference>
<dbReference type="InterPro" id="IPR036388">
    <property type="entry name" value="WH-like_DNA-bd_sf"/>
</dbReference>
<dbReference type="Gene3D" id="1.10.10.10">
    <property type="entry name" value="Winged helix-like DNA-binding domain superfamily/Winged helix DNA-binding domain"/>
    <property type="match status" value="1"/>
</dbReference>
<evidence type="ECO:0000256" key="3">
    <source>
        <dbReference type="ARBA" id="ARBA00023125"/>
    </source>
</evidence>
<dbReference type="InterPro" id="IPR036390">
    <property type="entry name" value="WH_DNA-bd_sf"/>
</dbReference>
<sequence>MRQHDLNRYTSEFTGSIQSLLTLVIDMVNLRSLDLNLLVILHALLEEQHVTRAARRLALSQPATSNALDRCRHIFDDPLLERVAGEMRLTAKAQSLKEPLSQALLAITAIVEIPKVELTQVRQTVRLIMADQPGLIVMTHLLTKLSTSAPKVNLSLLPWRSSKDALHRLENGEADIAISTFPALPPKFYRQQIAYESYVVAMRASHPAAQKFNADEWLAWPHIVVSGEGNARGSVEEVLAQQGKVRHVGAVVPNFTMIDPLIKATDMIATTPMNCLSDPQGLAIFEPPIAVPGFSLHLAWHARRDSDLVVKHVIETLQHLFQKEGIATSIQ</sequence>
<dbReference type="HOGENOM" id="CLU_039613_39_3_6"/>
<dbReference type="Proteomes" id="UP000001171">
    <property type="component" value="Chromosome"/>
</dbReference>
<gene>
    <name evidence="6" type="ordered locus">IL2193</name>
</gene>
<keyword evidence="3" id="KW-0238">DNA-binding</keyword>
<dbReference type="InterPro" id="IPR050389">
    <property type="entry name" value="LysR-type_TF"/>
</dbReference>
<dbReference type="Pfam" id="PF00126">
    <property type="entry name" value="HTH_1"/>
    <property type="match status" value="1"/>
</dbReference>
<dbReference type="CDD" id="cd08417">
    <property type="entry name" value="PBP2_Nitroaromatics_like"/>
    <property type="match status" value="1"/>
</dbReference>
<dbReference type="PROSITE" id="PS50931">
    <property type="entry name" value="HTH_LYSR"/>
    <property type="match status" value="1"/>
</dbReference>
<dbReference type="SUPFAM" id="SSF53850">
    <property type="entry name" value="Periplasmic binding protein-like II"/>
    <property type="match status" value="1"/>
</dbReference>
<dbReference type="EMBL" id="AE017340">
    <property type="protein sequence ID" value="AAV83025.1"/>
    <property type="molecule type" value="Genomic_DNA"/>
</dbReference>
<evidence type="ECO:0000313" key="7">
    <source>
        <dbReference type="Proteomes" id="UP000001171"/>
    </source>
</evidence>
<keyword evidence="4" id="KW-0804">Transcription</keyword>
<dbReference type="KEGG" id="ilo:IL2193"/>
<evidence type="ECO:0000313" key="6">
    <source>
        <dbReference type="EMBL" id="AAV83025.1"/>
    </source>
</evidence>
<keyword evidence="7" id="KW-1185">Reference proteome</keyword>
<dbReference type="PANTHER" id="PTHR30118:SF15">
    <property type="entry name" value="TRANSCRIPTIONAL REGULATORY PROTEIN"/>
    <property type="match status" value="1"/>
</dbReference>
<proteinExistence type="inferred from homology"/>
<evidence type="ECO:0000256" key="2">
    <source>
        <dbReference type="ARBA" id="ARBA00023015"/>
    </source>
</evidence>